<comment type="caution">
    <text evidence="1">The sequence shown here is derived from an EMBL/GenBank/DDBJ whole genome shotgun (WGS) entry which is preliminary data.</text>
</comment>
<name>A0ABU1Y9X3_9FLAO</name>
<protein>
    <submittedName>
        <fullName evidence="1">Uncharacterized protein</fullName>
    </submittedName>
</protein>
<keyword evidence="2" id="KW-1185">Reference proteome</keyword>
<dbReference type="Proteomes" id="UP001269081">
    <property type="component" value="Unassembled WGS sequence"/>
</dbReference>
<proteinExistence type="predicted"/>
<organism evidence="1 2">
    <name type="scientific">Flavobacterium piscis</name>
    <dbReference type="NCBI Taxonomy" id="1114874"/>
    <lineage>
        <taxon>Bacteria</taxon>
        <taxon>Pseudomonadati</taxon>
        <taxon>Bacteroidota</taxon>
        <taxon>Flavobacteriia</taxon>
        <taxon>Flavobacteriales</taxon>
        <taxon>Flavobacteriaceae</taxon>
        <taxon>Flavobacterium</taxon>
    </lineage>
</organism>
<accession>A0ABU1Y9X3</accession>
<evidence type="ECO:0000313" key="2">
    <source>
        <dbReference type="Proteomes" id="UP001269081"/>
    </source>
</evidence>
<reference evidence="1 2" key="1">
    <citation type="submission" date="2023-07" db="EMBL/GenBank/DDBJ databases">
        <title>Sorghum-associated microbial communities from plants grown in Nebraska, USA.</title>
        <authorList>
            <person name="Schachtman D."/>
        </authorList>
    </citation>
    <scope>NUCLEOTIDE SEQUENCE [LARGE SCALE GENOMIC DNA]</scope>
    <source>
        <strain evidence="1 2">4129</strain>
    </source>
</reference>
<sequence>MLVHLSIYMSINYLLLTTWDGKIGGSYTKSDHWNYRSGFTYRGMVESDASVFTVCPPLYCFPVQKLNYPD</sequence>
<dbReference type="EMBL" id="JAVDWQ010000010">
    <property type="protein sequence ID" value="MDR7211041.1"/>
    <property type="molecule type" value="Genomic_DNA"/>
</dbReference>
<gene>
    <name evidence="1" type="ORF">J2W48_002992</name>
</gene>
<evidence type="ECO:0000313" key="1">
    <source>
        <dbReference type="EMBL" id="MDR7211041.1"/>
    </source>
</evidence>